<dbReference type="AlphaFoldDB" id="J7SBR2"/>
<feature type="region of interest" description="Disordered" evidence="2">
    <location>
        <begin position="1"/>
        <end position="66"/>
    </location>
</feature>
<evidence type="ECO:0000313" key="4">
    <source>
        <dbReference type="Proteomes" id="UP000000689"/>
    </source>
</evidence>
<sequence length="643" mass="74855">MLDYNIHDDNKQPTTFATNEKNESLPDKKPWWRKSNKTNLEESKKGSENIKKEKDNISSRPSSKREAIMKYLQRSKSKGDKKDLNKNDDILEDLSEMSDEQFSDTSEKSSVSLIQSNNPLANLKYADVFSASLKNNIGYLYQQVENASQREEYQFTPKDITTIMDNGTAGNKEPKDDEISESTISSTSSKEFDNYKADDYSPLTPLENVERNKDIKVIPENNDNSSTPCCCNDEATMELDSQSFSYLIRIMELLGEHKITSDQIYSKAPGLTLLEVFKELYELVNLNCEKKNILENTLKQEQDARSQEKMKLQKDISIKAHKLNLLEQEKIHDEPKTSSSNEVISEAYNLPKEGSSDDSNNNGDADRKVYTSIGDLQKEYQTKMDISKRQLVEITKELEKYKGALKQLEINNNAMEKEYNEQLRRSRVLEENLINATNEGDVLRSEKEALTAIKIRYEEQATHILEQLKERKKKNLEAQSLIENGIERVERERKRVLDLKRANRFLICRIHLIECYKRESLQFMSQLANCFNSLIGTEVLQEFEVRLATLWSKDNIGQILSMESSIETQFRGLQKEVEDFYRNVASVKFLTLISNRCKSYKRNNIYLAEQLQKLRKHYNESYEQFNKIAIENTKMRQRQQEWQ</sequence>
<feature type="compositionally biased region" description="Basic and acidic residues" evidence="2">
    <location>
        <begin position="1"/>
        <end position="11"/>
    </location>
</feature>
<dbReference type="eggNOG" id="ENOG502RZS3">
    <property type="taxonomic scope" value="Eukaryota"/>
</dbReference>
<proteinExistence type="predicted"/>
<feature type="region of interest" description="Disordered" evidence="2">
    <location>
        <begin position="163"/>
        <end position="190"/>
    </location>
</feature>
<dbReference type="GeneID" id="13926968"/>
<accession>J7SBR2</accession>
<keyword evidence="4" id="KW-1185">Reference proteome</keyword>
<feature type="coiled-coil region" evidence="1">
    <location>
        <begin position="384"/>
        <end position="439"/>
    </location>
</feature>
<feature type="compositionally biased region" description="Basic and acidic residues" evidence="2">
    <location>
        <begin position="20"/>
        <end position="30"/>
    </location>
</feature>
<dbReference type="RefSeq" id="XP_003980171.1">
    <property type="nucleotide sequence ID" value="XM_003980122.1"/>
</dbReference>
<dbReference type="HOGENOM" id="CLU_425827_0_0_1"/>
<reference evidence="3 4" key="1">
    <citation type="journal article" date="2011" name="Proc. Natl. Acad. Sci. U.S.A.">
        <title>Evolutionary erosion of yeast sex chromosomes by mating-type switching accidents.</title>
        <authorList>
            <person name="Gordon J.L."/>
            <person name="Armisen D."/>
            <person name="Proux-Wera E."/>
            <person name="Oheigeartaigh S.S."/>
            <person name="Byrne K.P."/>
            <person name="Wolfe K.H."/>
        </authorList>
    </citation>
    <scope>NUCLEOTIDE SEQUENCE [LARGE SCALE GENOMIC DNA]</scope>
    <source>
        <strain evidence="4">ATCC 10597 / BCRC 20456 / CBS 421 / NBRC 0211 / NRRL Y-12639</strain>
    </source>
</reference>
<keyword evidence="1" id="KW-0175">Coiled coil</keyword>
<protein>
    <submittedName>
        <fullName evidence="3">Uncharacterized protein</fullName>
    </submittedName>
</protein>
<dbReference type="STRING" id="1071378.J7SBR2"/>
<feature type="compositionally biased region" description="Basic and acidic residues" evidence="2">
    <location>
        <begin position="39"/>
        <end position="66"/>
    </location>
</feature>
<name>J7SBR2_NAUDC</name>
<evidence type="ECO:0000256" key="2">
    <source>
        <dbReference type="SAM" id="MobiDB-lite"/>
    </source>
</evidence>
<dbReference type="KEGG" id="ndi:NDAI_0G05120"/>
<dbReference type="Proteomes" id="UP000000689">
    <property type="component" value="Chromosome 7"/>
</dbReference>
<organism evidence="3 4">
    <name type="scientific">Naumovozyma dairenensis (strain ATCC 10597 / BCRC 20456 / CBS 421 / NBRC 0211 / NRRL Y-12639)</name>
    <name type="common">Saccharomyces dairenensis</name>
    <dbReference type="NCBI Taxonomy" id="1071378"/>
    <lineage>
        <taxon>Eukaryota</taxon>
        <taxon>Fungi</taxon>
        <taxon>Dikarya</taxon>
        <taxon>Ascomycota</taxon>
        <taxon>Saccharomycotina</taxon>
        <taxon>Saccharomycetes</taxon>
        <taxon>Saccharomycetales</taxon>
        <taxon>Saccharomycetaceae</taxon>
        <taxon>Naumovozyma</taxon>
    </lineage>
</organism>
<evidence type="ECO:0000313" key="3">
    <source>
        <dbReference type="EMBL" id="CCK73495.1"/>
    </source>
</evidence>
<dbReference type="EMBL" id="HE580273">
    <property type="protein sequence ID" value="CCK73495.1"/>
    <property type="molecule type" value="Genomic_DNA"/>
</dbReference>
<gene>
    <name evidence="3" type="primary">NDAI0G05120</name>
    <name evidence="3" type="ordered locus">NDAI_0G05120</name>
</gene>
<evidence type="ECO:0000256" key="1">
    <source>
        <dbReference type="SAM" id="Coils"/>
    </source>
</evidence>
<dbReference type="OrthoDB" id="4064247at2759"/>